<dbReference type="GO" id="GO:0005524">
    <property type="term" value="F:ATP binding"/>
    <property type="evidence" value="ECO:0007669"/>
    <property type="project" value="InterPro"/>
</dbReference>
<dbReference type="Pfam" id="PF13304">
    <property type="entry name" value="AAA_21"/>
    <property type="match status" value="1"/>
</dbReference>
<dbReference type="EMBL" id="VOGC01000008">
    <property type="protein sequence ID" value="MQN02160.1"/>
    <property type="molecule type" value="Genomic_DNA"/>
</dbReference>
<dbReference type="InterPro" id="IPR003959">
    <property type="entry name" value="ATPase_AAA_core"/>
</dbReference>
<sequence length="475" mass="53741">MKGSVGIIDIELQNFKNVKKGTLNLENKSKNYKASVLGLYGQNGSGKTALINAIQLLKYLMCGQRVPEDFVNYINIDADYARILIQFRISYPDTSEIDVWYEFSMKSFQDENTQNIDIQTTNEEKKKVRIFDEVLSFSYNGKPKPIRKNTLFDTRSSDVFAPASKYKFFFGSDAKIKQNLAVAKVLAATNSQSFIFSRALLNDLRTAEKARRDDKKLVFLKNILERMIYYGHYELFVMDTSNSGLITLNALPVSFKYHHGKKSDVGKIMLQLNEPTEIDDQSFNVIDGVISNLDVVLTQIVPGLKIQVKNLGSIVSENGKKGHRIQLMSTRNNRTIALKYESDGIKKIISVLQLLIVVYNDSSITVAIDEFDSGIFEYLLGELLRIISEKGKGQLIFTSHNLRPLETLNNGFVAFTTTNPDNRYVRLTGVKANNNLRDLYFRNIVLGGQDERLYDTTDNSEIALAFREAGEILAS</sequence>
<evidence type="ECO:0000313" key="3">
    <source>
        <dbReference type="Proteomes" id="UP000460257"/>
    </source>
</evidence>
<comment type="caution">
    <text evidence="2">The sequence shown here is derived from an EMBL/GenBank/DDBJ whole genome shotgun (WGS) entry which is preliminary data.</text>
</comment>
<proteinExistence type="predicted"/>
<name>A0A6N7J3G8_9FIRM</name>
<dbReference type="Proteomes" id="UP000460257">
    <property type="component" value="Unassembled WGS sequence"/>
</dbReference>
<feature type="domain" description="ATPase AAA-type core" evidence="1">
    <location>
        <begin position="37"/>
        <end position="401"/>
    </location>
</feature>
<keyword evidence="3" id="KW-1185">Reference proteome</keyword>
<dbReference type="InterPro" id="IPR027417">
    <property type="entry name" value="P-loop_NTPase"/>
</dbReference>
<dbReference type="AlphaFoldDB" id="A0A6N7J3G8"/>
<dbReference type="SUPFAM" id="SSF52540">
    <property type="entry name" value="P-loop containing nucleoside triphosphate hydrolases"/>
    <property type="match status" value="1"/>
</dbReference>
<organism evidence="2 3">
    <name type="scientific">Candidatus Weimeria bifida</name>
    <dbReference type="NCBI Taxonomy" id="2599074"/>
    <lineage>
        <taxon>Bacteria</taxon>
        <taxon>Bacillati</taxon>
        <taxon>Bacillota</taxon>
        <taxon>Clostridia</taxon>
        <taxon>Lachnospirales</taxon>
        <taxon>Lachnospiraceae</taxon>
        <taxon>Candidatus Weimeria</taxon>
    </lineage>
</organism>
<evidence type="ECO:0000259" key="1">
    <source>
        <dbReference type="Pfam" id="PF13304"/>
    </source>
</evidence>
<gene>
    <name evidence="2" type="ORF">FRC54_09775</name>
</gene>
<dbReference type="PANTHER" id="PTHR40396">
    <property type="entry name" value="ATPASE-LIKE PROTEIN"/>
    <property type="match status" value="1"/>
</dbReference>
<protein>
    <submittedName>
        <fullName evidence="2">AAA family ATPase</fullName>
    </submittedName>
</protein>
<reference evidence="2" key="1">
    <citation type="journal article" date="2020" name="Appl. Environ. Microbiol.">
        <title>Medium-Chain Fatty Acid Synthesis by 'Candidatus Weimeria bifida' gen. nov., sp. nov., and 'Candidatus Pseudoramibacter fermentans' sp. nov.</title>
        <authorList>
            <person name="Scarborough M.J."/>
            <person name="Myers K.S."/>
            <person name="Donohue T.J."/>
            <person name="Noguera D.R."/>
        </authorList>
    </citation>
    <scope>NUCLEOTIDE SEQUENCE</scope>
    <source>
        <strain evidence="2">LCO1.1</strain>
    </source>
</reference>
<accession>A0A6N7J3G8</accession>
<dbReference type="GO" id="GO:0016887">
    <property type="term" value="F:ATP hydrolysis activity"/>
    <property type="evidence" value="ECO:0007669"/>
    <property type="project" value="InterPro"/>
</dbReference>
<dbReference type="PANTHER" id="PTHR40396:SF1">
    <property type="entry name" value="ATPASE AAA-TYPE CORE DOMAIN-CONTAINING PROTEIN"/>
    <property type="match status" value="1"/>
</dbReference>
<evidence type="ECO:0000313" key="2">
    <source>
        <dbReference type="EMBL" id="MQN02160.1"/>
    </source>
</evidence>
<dbReference type="Gene3D" id="3.40.50.300">
    <property type="entry name" value="P-loop containing nucleotide triphosphate hydrolases"/>
    <property type="match status" value="1"/>
</dbReference>